<dbReference type="PROSITE" id="PS51257">
    <property type="entry name" value="PROKAR_LIPOPROTEIN"/>
    <property type="match status" value="1"/>
</dbReference>
<dbReference type="KEGG" id="msaa:QYS49_30670"/>
<protein>
    <submittedName>
        <fullName evidence="1">DUF4249 domain-containing protein</fullName>
    </submittedName>
</protein>
<dbReference type="EMBL" id="CP129971">
    <property type="protein sequence ID" value="WKK75759.1"/>
    <property type="molecule type" value="Genomic_DNA"/>
</dbReference>
<gene>
    <name evidence="1" type="ORF">QYS49_30670</name>
</gene>
<dbReference type="RefSeq" id="WP_308351018.1">
    <property type="nucleotide sequence ID" value="NZ_CP129971.1"/>
</dbReference>
<evidence type="ECO:0000313" key="1">
    <source>
        <dbReference type="EMBL" id="WKK75759.1"/>
    </source>
</evidence>
<sequence length="309" mass="35822">MKNNLKFIILSLILFSGCQKEVDLKIDESESKLVLNAWFKTEQHPVVEVNRSTFIFDKRGTDNIQNAEVILFENDKEIGFLEHFGSGFYQNENIEIKPDTEYKIIAKVDGFEDVVAIEKSLETFKEGDLQFEYTSEEVNHQYGNGSESEITLTFKDNPSSEDFYLFMLKRNAKEWSIDNPEDTTYIKYDAYLESSDLQIEFVYLNSMGQMQVLKDELFNGNEYTIRFTTNNLSDAFYGGEDYEASSEYVFEIHKISKSFYLYLKSLELNQYPDPFTEPTQIFTNVENGYGILATSTVVEIPIEIKDANK</sequence>
<accession>A0AA49J8N1</accession>
<dbReference type="InterPro" id="IPR025345">
    <property type="entry name" value="DUF4249"/>
</dbReference>
<organism evidence="1 2">
    <name type="scientific">Marivirga salinarum</name>
    <dbReference type="NCBI Taxonomy" id="3059078"/>
    <lineage>
        <taxon>Bacteria</taxon>
        <taxon>Pseudomonadati</taxon>
        <taxon>Bacteroidota</taxon>
        <taxon>Cytophagia</taxon>
        <taxon>Cytophagales</taxon>
        <taxon>Marivirgaceae</taxon>
        <taxon>Marivirga</taxon>
    </lineage>
</organism>
<evidence type="ECO:0000313" key="2">
    <source>
        <dbReference type="Proteomes" id="UP001230496"/>
    </source>
</evidence>
<keyword evidence="2" id="KW-1185">Reference proteome</keyword>
<dbReference type="Proteomes" id="UP001230496">
    <property type="component" value="Chromosome"/>
</dbReference>
<proteinExistence type="predicted"/>
<name>A0AA49J8N1_9BACT</name>
<dbReference type="AlphaFoldDB" id="A0AA49J8N1"/>
<dbReference type="Pfam" id="PF14054">
    <property type="entry name" value="DUF4249"/>
    <property type="match status" value="1"/>
</dbReference>
<reference evidence="1 2" key="1">
    <citation type="submission" date="2023-08" db="EMBL/GenBank/DDBJ databases">
        <title>Comparative genomics and taxonomic characterization of three novel marine species of genus Marivirga.</title>
        <authorList>
            <person name="Muhammad N."/>
            <person name="Kim S.-G."/>
        </authorList>
    </citation>
    <scope>NUCLEOTIDE SEQUENCE [LARGE SCALE GENOMIC DNA]</scope>
    <source>
        <strain evidence="1 2">BDSF4-3</strain>
    </source>
</reference>